<evidence type="ECO:0000313" key="1">
    <source>
        <dbReference type="EMBL" id="CEA12546.1"/>
    </source>
</evidence>
<sequence length="202" mass="23189">MTYFKIIDKEEGINRLFIGGVHGKEGLSTLNALQKIQDSDVDEGKLVIHNCDTSPYRSTLDPRYYESKVGKEVLYLINHYNPQIYVEAHCYRKENYHKLTSPERWNEQGVPPLIDLGEGVLIGSASPNIRTTLFTRNDVCITLEMPCNPSKDSLNVYLDVLRIMAGSSSRDEVEKKMRKNYPSQVERASRYAQEFFGNYPPF</sequence>
<proteinExistence type="predicted"/>
<dbReference type="PIRSF" id="PIRSF005919">
    <property type="entry name" value="UCP005919"/>
    <property type="match status" value="1"/>
</dbReference>
<evidence type="ECO:0008006" key="2">
    <source>
        <dbReference type="Google" id="ProtNLM"/>
    </source>
</evidence>
<gene>
    <name evidence="1" type="ORF">DSM1535_0181</name>
</gene>
<dbReference type="PATRIC" id="fig|2162.9.peg.191"/>
<organism evidence="1">
    <name type="scientific">Methanobacterium formicicum</name>
    <dbReference type="NCBI Taxonomy" id="2162"/>
    <lineage>
        <taxon>Archaea</taxon>
        <taxon>Methanobacteriati</taxon>
        <taxon>Methanobacteriota</taxon>
        <taxon>Methanomada group</taxon>
        <taxon>Methanobacteria</taxon>
        <taxon>Methanobacteriales</taxon>
        <taxon>Methanobacteriaceae</taxon>
        <taxon>Methanobacterium</taxon>
    </lineage>
</organism>
<protein>
    <recommendedName>
        <fullName evidence="2">DUF2119 domain-containing protein</fullName>
    </recommendedName>
</protein>
<dbReference type="RefSeq" id="WP_048071876.1">
    <property type="nucleotide sequence ID" value="NZ_DAISQW010000005.1"/>
</dbReference>
<dbReference type="EMBL" id="LN515531">
    <property type="protein sequence ID" value="CEA12546.1"/>
    <property type="molecule type" value="Genomic_DNA"/>
</dbReference>
<dbReference type="AlphaFoldDB" id="A0A090JT32"/>
<name>A0A090JT32_METFO</name>
<dbReference type="InterPro" id="IPR019218">
    <property type="entry name" value="DUF2119"/>
</dbReference>
<dbReference type="KEGG" id="mfi:DSM1535_0181"/>
<reference evidence="1" key="1">
    <citation type="submission" date="2014-08" db="EMBL/GenBank/DDBJ databases">
        <authorList>
            <person name="Wibberg D."/>
        </authorList>
    </citation>
    <scope>NUCLEOTIDE SEQUENCE</scope>
</reference>
<accession>A0A090JT32</accession>
<dbReference type="Pfam" id="PF09892">
    <property type="entry name" value="DUF2119"/>
    <property type="match status" value="1"/>
</dbReference>